<dbReference type="Proteomes" id="UP001497516">
    <property type="component" value="Chromosome 4"/>
</dbReference>
<dbReference type="EMBL" id="OZ034817">
    <property type="protein sequence ID" value="CAL1381040.1"/>
    <property type="molecule type" value="Genomic_DNA"/>
</dbReference>
<dbReference type="AlphaFoldDB" id="A0AAV2E658"/>
<evidence type="ECO:0000313" key="2">
    <source>
        <dbReference type="EMBL" id="CAL1381040.1"/>
    </source>
</evidence>
<proteinExistence type="predicted"/>
<feature type="compositionally biased region" description="Polar residues" evidence="1">
    <location>
        <begin position="1"/>
        <end position="14"/>
    </location>
</feature>
<organism evidence="2 3">
    <name type="scientific">Linum trigynum</name>
    <dbReference type="NCBI Taxonomy" id="586398"/>
    <lineage>
        <taxon>Eukaryota</taxon>
        <taxon>Viridiplantae</taxon>
        <taxon>Streptophyta</taxon>
        <taxon>Embryophyta</taxon>
        <taxon>Tracheophyta</taxon>
        <taxon>Spermatophyta</taxon>
        <taxon>Magnoliopsida</taxon>
        <taxon>eudicotyledons</taxon>
        <taxon>Gunneridae</taxon>
        <taxon>Pentapetalae</taxon>
        <taxon>rosids</taxon>
        <taxon>fabids</taxon>
        <taxon>Malpighiales</taxon>
        <taxon>Linaceae</taxon>
        <taxon>Linum</taxon>
    </lineage>
</organism>
<evidence type="ECO:0000313" key="3">
    <source>
        <dbReference type="Proteomes" id="UP001497516"/>
    </source>
</evidence>
<gene>
    <name evidence="2" type="ORF">LTRI10_LOCUS22446</name>
</gene>
<name>A0AAV2E658_9ROSI</name>
<keyword evidence="3" id="KW-1185">Reference proteome</keyword>
<protein>
    <submittedName>
        <fullName evidence="2">Uncharacterized protein</fullName>
    </submittedName>
</protein>
<sequence length="69" mass="7581">MVSSGRGTTTTATVSVDHPGPRAPPKGFVRLSSAKIEQKRREVKCFNSNERFAIGHHCAKLELMMLVGR</sequence>
<reference evidence="2 3" key="1">
    <citation type="submission" date="2024-04" db="EMBL/GenBank/DDBJ databases">
        <authorList>
            <person name="Fracassetti M."/>
        </authorList>
    </citation>
    <scope>NUCLEOTIDE SEQUENCE [LARGE SCALE GENOMIC DNA]</scope>
</reference>
<evidence type="ECO:0000256" key="1">
    <source>
        <dbReference type="SAM" id="MobiDB-lite"/>
    </source>
</evidence>
<accession>A0AAV2E658</accession>
<feature type="region of interest" description="Disordered" evidence="1">
    <location>
        <begin position="1"/>
        <end position="28"/>
    </location>
</feature>